<feature type="transmembrane region" description="Helical" evidence="1">
    <location>
        <begin position="7"/>
        <end position="25"/>
    </location>
</feature>
<reference evidence="2" key="1">
    <citation type="journal article" date="2023" name="Plant J.">
        <title>The genome of the king protea, Protea cynaroides.</title>
        <authorList>
            <person name="Chang J."/>
            <person name="Duong T.A."/>
            <person name="Schoeman C."/>
            <person name="Ma X."/>
            <person name="Roodt D."/>
            <person name="Barker N."/>
            <person name="Li Z."/>
            <person name="Van de Peer Y."/>
            <person name="Mizrachi E."/>
        </authorList>
    </citation>
    <scope>NUCLEOTIDE SEQUENCE</scope>
    <source>
        <tissue evidence="2">Young leaves</tissue>
    </source>
</reference>
<evidence type="ECO:0000313" key="3">
    <source>
        <dbReference type="Proteomes" id="UP001141806"/>
    </source>
</evidence>
<feature type="transmembrane region" description="Helical" evidence="1">
    <location>
        <begin position="77"/>
        <end position="96"/>
    </location>
</feature>
<evidence type="ECO:0000313" key="2">
    <source>
        <dbReference type="EMBL" id="KAJ4981471.1"/>
    </source>
</evidence>
<organism evidence="2 3">
    <name type="scientific">Protea cynaroides</name>
    <dbReference type="NCBI Taxonomy" id="273540"/>
    <lineage>
        <taxon>Eukaryota</taxon>
        <taxon>Viridiplantae</taxon>
        <taxon>Streptophyta</taxon>
        <taxon>Embryophyta</taxon>
        <taxon>Tracheophyta</taxon>
        <taxon>Spermatophyta</taxon>
        <taxon>Magnoliopsida</taxon>
        <taxon>Proteales</taxon>
        <taxon>Proteaceae</taxon>
        <taxon>Protea</taxon>
    </lineage>
</organism>
<proteinExistence type="predicted"/>
<keyword evidence="1" id="KW-0812">Transmembrane</keyword>
<keyword evidence="3" id="KW-1185">Reference proteome</keyword>
<dbReference type="AlphaFoldDB" id="A0A9Q0L457"/>
<feature type="transmembrane region" description="Helical" evidence="1">
    <location>
        <begin position="178"/>
        <end position="209"/>
    </location>
</feature>
<keyword evidence="1" id="KW-1133">Transmembrane helix</keyword>
<dbReference type="PANTHER" id="PTHR31168">
    <property type="entry name" value="OS02G0292800 PROTEIN"/>
    <property type="match status" value="1"/>
</dbReference>
<evidence type="ECO:0000256" key="1">
    <source>
        <dbReference type="SAM" id="Phobius"/>
    </source>
</evidence>
<sequence length="268" mass="29825">MAFLLEYLDLILVPAGLLIMFIYHLHLLYTVLNDPGKTAIGYENHNRMAWVEIMMQGDSSHTNQALSVISNTSSSSIYFASWCLSLSSLIGAWIGSSSGNLYKNVLIFGDKSSTTGSLKYISMLVAFMLAFGSFVQSARYHTQADFFISTPISSDLPIKYIKSSMLRANNFWHIGLRFLYFAMVLVFWSFGPIPMFASCVVTVVILFFLDSNSAPLHQYGKLAKPSVKKMVNDVTAAVRVAKRRGKVVVEEEVASTVTVTEHHGFQKS</sequence>
<dbReference type="Pfam" id="PF04654">
    <property type="entry name" value="DUF599"/>
    <property type="match status" value="1"/>
</dbReference>
<comment type="caution">
    <text evidence="2">The sequence shown here is derived from an EMBL/GenBank/DDBJ whole genome shotgun (WGS) entry which is preliminary data.</text>
</comment>
<keyword evidence="1" id="KW-0472">Membrane</keyword>
<dbReference type="PANTHER" id="PTHR31168:SF21">
    <property type="entry name" value="EMB|CAB89385.1"/>
    <property type="match status" value="1"/>
</dbReference>
<dbReference type="OrthoDB" id="665451at2759"/>
<feature type="transmembrane region" description="Helical" evidence="1">
    <location>
        <begin position="117"/>
        <end position="135"/>
    </location>
</feature>
<dbReference type="InterPro" id="IPR006747">
    <property type="entry name" value="DUF599"/>
</dbReference>
<accession>A0A9Q0L457</accession>
<dbReference type="Proteomes" id="UP001141806">
    <property type="component" value="Unassembled WGS sequence"/>
</dbReference>
<gene>
    <name evidence="2" type="ORF">NE237_032308</name>
</gene>
<dbReference type="EMBL" id="JAMYWD010000001">
    <property type="protein sequence ID" value="KAJ4981471.1"/>
    <property type="molecule type" value="Genomic_DNA"/>
</dbReference>
<name>A0A9Q0L457_9MAGN</name>
<protein>
    <submittedName>
        <fullName evidence="2">Uncharacterized protein</fullName>
    </submittedName>
</protein>